<protein>
    <submittedName>
        <fullName evidence="1">45502_t:CDS:1</fullName>
    </submittedName>
</protein>
<keyword evidence="2" id="KW-1185">Reference proteome</keyword>
<dbReference type="EMBL" id="CAJVQB010021069">
    <property type="protein sequence ID" value="CAG8796095.1"/>
    <property type="molecule type" value="Genomic_DNA"/>
</dbReference>
<reference evidence="1 2" key="1">
    <citation type="submission" date="2021-06" db="EMBL/GenBank/DDBJ databases">
        <authorList>
            <person name="Kallberg Y."/>
            <person name="Tangrot J."/>
            <person name="Rosling A."/>
        </authorList>
    </citation>
    <scope>NUCLEOTIDE SEQUENCE [LARGE SCALE GENOMIC DNA]</scope>
    <source>
        <strain evidence="1 2">120-4 pot B 10/14</strain>
    </source>
</reference>
<sequence>AQNKPFYAQVITKVSTFALKKVHEQFIIASNATLANLLQLCNGIFKSSMGLSCSHIIQKLLENN</sequence>
<evidence type="ECO:0000313" key="1">
    <source>
        <dbReference type="EMBL" id="CAG8796095.1"/>
    </source>
</evidence>
<feature type="non-terminal residue" evidence="1">
    <location>
        <position position="1"/>
    </location>
</feature>
<dbReference type="Proteomes" id="UP000789901">
    <property type="component" value="Unassembled WGS sequence"/>
</dbReference>
<name>A0ABN7VSV5_GIGMA</name>
<accession>A0ABN7VSV5</accession>
<evidence type="ECO:0000313" key="2">
    <source>
        <dbReference type="Proteomes" id="UP000789901"/>
    </source>
</evidence>
<gene>
    <name evidence="1" type="ORF">GMARGA_LOCUS22127</name>
</gene>
<organism evidence="1 2">
    <name type="scientific">Gigaspora margarita</name>
    <dbReference type="NCBI Taxonomy" id="4874"/>
    <lineage>
        <taxon>Eukaryota</taxon>
        <taxon>Fungi</taxon>
        <taxon>Fungi incertae sedis</taxon>
        <taxon>Mucoromycota</taxon>
        <taxon>Glomeromycotina</taxon>
        <taxon>Glomeromycetes</taxon>
        <taxon>Diversisporales</taxon>
        <taxon>Gigasporaceae</taxon>
        <taxon>Gigaspora</taxon>
    </lineage>
</organism>
<proteinExistence type="predicted"/>
<comment type="caution">
    <text evidence="1">The sequence shown here is derived from an EMBL/GenBank/DDBJ whole genome shotgun (WGS) entry which is preliminary data.</text>
</comment>